<sequence>MILTNDPQDCGESNFEYEQGVAKLLAISFIQRKANNGKGGISSPSRPSIYHEKQGIKVLASGWEAFCKANRIQVGDECAFEIEDVSECIYKVNVDRK</sequence>
<evidence type="ECO:0000313" key="1">
    <source>
        <dbReference type="EMBL" id="KAI8016840.1"/>
    </source>
</evidence>
<accession>A0ACC0HU28</accession>
<name>A0ACC0HU28_9ERIC</name>
<evidence type="ECO:0000313" key="2">
    <source>
        <dbReference type="Proteomes" id="UP001060215"/>
    </source>
</evidence>
<proteinExistence type="predicted"/>
<comment type="caution">
    <text evidence="1">The sequence shown here is derived from an EMBL/GenBank/DDBJ whole genome shotgun (WGS) entry which is preliminary data.</text>
</comment>
<protein>
    <submittedName>
        <fullName evidence="1">Uncharacterized protein</fullName>
    </submittedName>
</protein>
<dbReference type="Proteomes" id="UP001060215">
    <property type="component" value="Chromosome 2"/>
</dbReference>
<gene>
    <name evidence="1" type="ORF">LOK49_LG04G02931</name>
</gene>
<keyword evidence="2" id="KW-1185">Reference proteome</keyword>
<organism evidence="1 2">
    <name type="scientific">Camellia lanceoleosa</name>
    <dbReference type="NCBI Taxonomy" id="1840588"/>
    <lineage>
        <taxon>Eukaryota</taxon>
        <taxon>Viridiplantae</taxon>
        <taxon>Streptophyta</taxon>
        <taxon>Embryophyta</taxon>
        <taxon>Tracheophyta</taxon>
        <taxon>Spermatophyta</taxon>
        <taxon>Magnoliopsida</taxon>
        <taxon>eudicotyledons</taxon>
        <taxon>Gunneridae</taxon>
        <taxon>Pentapetalae</taxon>
        <taxon>asterids</taxon>
        <taxon>Ericales</taxon>
        <taxon>Theaceae</taxon>
        <taxon>Camellia</taxon>
    </lineage>
</organism>
<reference evidence="1 2" key="1">
    <citation type="journal article" date="2022" name="Plant J.">
        <title>Chromosome-level genome of Camellia lanceoleosa provides a valuable resource for understanding genome evolution and self-incompatibility.</title>
        <authorList>
            <person name="Gong W."/>
            <person name="Xiao S."/>
            <person name="Wang L."/>
            <person name="Liao Z."/>
            <person name="Chang Y."/>
            <person name="Mo W."/>
            <person name="Hu G."/>
            <person name="Li W."/>
            <person name="Zhao G."/>
            <person name="Zhu H."/>
            <person name="Hu X."/>
            <person name="Ji K."/>
            <person name="Xiang X."/>
            <person name="Song Q."/>
            <person name="Yuan D."/>
            <person name="Jin S."/>
            <person name="Zhang L."/>
        </authorList>
    </citation>
    <scope>NUCLEOTIDE SEQUENCE [LARGE SCALE GENOMIC DNA]</scope>
    <source>
        <strain evidence="1">SQ_2022a</strain>
    </source>
</reference>
<dbReference type="EMBL" id="CM045759">
    <property type="protein sequence ID" value="KAI8016840.1"/>
    <property type="molecule type" value="Genomic_DNA"/>
</dbReference>